<keyword evidence="3" id="KW-1185">Reference proteome</keyword>
<name>A0A7R7XA23_9EURO</name>
<accession>A0A7R7XA23</accession>
<dbReference type="CDD" id="cd01741">
    <property type="entry name" value="GATase1_1"/>
    <property type="match status" value="1"/>
</dbReference>
<dbReference type="InterPro" id="IPR017926">
    <property type="entry name" value="GATASE"/>
</dbReference>
<protein>
    <recommendedName>
        <fullName evidence="1">Glutamine amidotransferase domain-containing protein</fullName>
    </recommendedName>
</protein>
<evidence type="ECO:0000313" key="2">
    <source>
        <dbReference type="EMBL" id="BCS17479.1"/>
    </source>
</evidence>
<proteinExistence type="predicted"/>
<dbReference type="EMBL" id="AP024443">
    <property type="protein sequence ID" value="BCS17479.1"/>
    <property type="molecule type" value="Genomic_DNA"/>
</dbReference>
<dbReference type="KEGG" id="apuu:APUU_10307S"/>
<organism evidence="2 3">
    <name type="scientific">Aspergillus puulaauensis</name>
    <dbReference type="NCBI Taxonomy" id="1220207"/>
    <lineage>
        <taxon>Eukaryota</taxon>
        <taxon>Fungi</taxon>
        <taxon>Dikarya</taxon>
        <taxon>Ascomycota</taxon>
        <taxon>Pezizomycotina</taxon>
        <taxon>Eurotiomycetes</taxon>
        <taxon>Eurotiomycetidae</taxon>
        <taxon>Eurotiales</taxon>
        <taxon>Aspergillaceae</taxon>
        <taxon>Aspergillus</taxon>
    </lineage>
</organism>
<feature type="domain" description="Glutamine amidotransferase" evidence="1">
    <location>
        <begin position="53"/>
        <end position="203"/>
    </location>
</feature>
<reference evidence="2" key="2">
    <citation type="submission" date="2021-02" db="EMBL/GenBank/DDBJ databases">
        <title>Aspergillus puulaauensis MK2 genome sequence.</title>
        <authorList>
            <person name="Futagami T."/>
            <person name="Mori K."/>
            <person name="Kadooka C."/>
            <person name="Tanaka T."/>
        </authorList>
    </citation>
    <scope>NUCLEOTIDE SEQUENCE</scope>
    <source>
        <strain evidence="2">MK2</strain>
    </source>
</reference>
<dbReference type="Proteomes" id="UP000654913">
    <property type="component" value="Chromosome 1"/>
</dbReference>
<evidence type="ECO:0000313" key="3">
    <source>
        <dbReference type="Proteomes" id="UP000654913"/>
    </source>
</evidence>
<dbReference type="RefSeq" id="XP_041549673.1">
    <property type="nucleotide sequence ID" value="XM_041699341.1"/>
</dbReference>
<dbReference type="GO" id="GO:0005829">
    <property type="term" value="C:cytosol"/>
    <property type="evidence" value="ECO:0007669"/>
    <property type="project" value="TreeGrafter"/>
</dbReference>
<dbReference type="SUPFAM" id="SSF52317">
    <property type="entry name" value="Class I glutamine amidotransferase-like"/>
    <property type="match status" value="1"/>
</dbReference>
<dbReference type="Pfam" id="PF00117">
    <property type="entry name" value="GATase"/>
    <property type="match status" value="1"/>
</dbReference>
<dbReference type="GeneID" id="64967484"/>
<dbReference type="OrthoDB" id="92161at2759"/>
<dbReference type="PANTHER" id="PTHR42695">
    <property type="entry name" value="GLUTAMINE AMIDOTRANSFERASE YLR126C-RELATED"/>
    <property type="match status" value="1"/>
</dbReference>
<gene>
    <name evidence="2" type="ORF">APUU_10307S</name>
</gene>
<dbReference type="InterPro" id="IPR044992">
    <property type="entry name" value="ChyE-like"/>
</dbReference>
<reference evidence="2" key="1">
    <citation type="submission" date="2021-01" db="EMBL/GenBank/DDBJ databases">
        <authorList>
            <consortium name="Aspergillus puulaauensis MK2 genome sequencing consortium"/>
            <person name="Kazuki M."/>
            <person name="Futagami T."/>
        </authorList>
    </citation>
    <scope>NUCLEOTIDE SEQUENCE</scope>
    <source>
        <strain evidence="2">MK2</strain>
    </source>
</reference>
<dbReference type="PANTHER" id="PTHR42695:SF5">
    <property type="entry name" value="GLUTAMINE AMIDOTRANSFERASE YLR126C-RELATED"/>
    <property type="match status" value="1"/>
</dbReference>
<dbReference type="Gene3D" id="3.40.50.880">
    <property type="match status" value="1"/>
</dbReference>
<dbReference type="AlphaFoldDB" id="A0A7R7XA23"/>
<dbReference type="GO" id="GO:0005634">
    <property type="term" value="C:nucleus"/>
    <property type="evidence" value="ECO:0007669"/>
    <property type="project" value="TreeGrafter"/>
</dbReference>
<dbReference type="InterPro" id="IPR029062">
    <property type="entry name" value="Class_I_gatase-like"/>
</dbReference>
<evidence type="ECO:0000259" key="1">
    <source>
        <dbReference type="Pfam" id="PF00117"/>
    </source>
</evidence>
<dbReference type="PROSITE" id="PS51273">
    <property type="entry name" value="GATASE_TYPE_1"/>
    <property type="match status" value="1"/>
</dbReference>
<sequence>MHRPIRIAVLECDTPPEKTNVKYDGYYGVFSKLLRRSAEALGQSEQLDPDSGLEISRWDVVTEQAYPALESVDGIVLTGAKHNAFDNTPWILKLVEFTRTAIQNPRVKLLGVCFGHQIIARALGAQVSRSAAGWEISVCEVSLTPAGKELFGLDTLQIHQMHRDIVCAYPPNIIPLGESPICQVQGMYLPSRVITVQGHPEFSEDIAVEVVTLRGAQGLFTKDQTEDGLGRAGKPHDGVAVGMAFLKLLIQ</sequence>